<dbReference type="CDD" id="cd09757">
    <property type="entry name" value="Cas8c_I-C"/>
    <property type="match status" value="1"/>
</dbReference>
<accession>A0A1H3RB66</accession>
<dbReference type="InterPro" id="IPR010144">
    <property type="entry name" value="CRISPR-assoc_prot_Csd1-typ"/>
</dbReference>
<proteinExistence type="predicted"/>
<gene>
    <name evidence="1" type="ORF">SAMN05192546_1158</name>
</gene>
<dbReference type="NCBIfam" id="TIGR01863">
    <property type="entry name" value="cas_Csd1"/>
    <property type="match status" value="1"/>
</dbReference>
<dbReference type="OrthoDB" id="5389988at2"/>
<evidence type="ECO:0000313" key="1">
    <source>
        <dbReference type="EMBL" id="SDZ22575.1"/>
    </source>
</evidence>
<dbReference type="Pfam" id="PF09709">
    <property type="entry name" value="Cas_Csd1"/>
    <property type="match status" value="1"/>
</dbReference>
<sequence>MSWIQKLYDTYETNKELAGRIMGEGSPVLLPICHTTQRAHITVTLDKDGNYKRATLVAPEDSRTIIPCTEKSAFRVGTKPQNHPLADSLQYVAGDFVDFGGKVTSGFSKKPQEPYLSYREELGKWCCSEHANPKVINVFKYVQKGTLIGDLVNDGILCIENNGMLLETWAKDDKDNMPELLRIIGNDQPQSKALIRWAVEIPGERQSELWKDESVYDSWINYYIDNQTLQDICYVTGETSNLAQGHPAKIRNQGDSAKLISSNDTSGYTYRGRFKGASEAAGVSFEVTQKAHNALRWLIEKQGVRSNDLVILTWAVEGFNPPNPADDTASFMAVGIEEKSSYTADEFSESLRKSLYGYQKQLESSRNIMIMMMDSATPGRLSIRLYREMLPDSFVKRVENWHIKTAWIHRYRGAKWTDRIKEAVPEEYVSAPSAFDIAEAVYGKRIDDNLRKKALERIVRCLLDGQKIPRDMMEAVIRRACNPVGFEASWEWMKALTVACSMYRNVKEEEGYALALEEKRRSRDYLYGRLLALADSLEEWALREGGEKRQTNALRLMQRFSERPFSTWRNIELSLAPYKARLGGKGKGLTNRISEVMELFDSEDFVSDKKLSGEFLLGYHCQKRALWKKEEVEQEQTETIEGGDM</sequence>
<protein>
    <submittedName>
        <fullName evidence="1">CRISPR-associated protein, Csd1 family</fullName>
    </submittedName>
</protein>
<evidence type="ECO:0000313" key="2">
    <source>
        <dbReference type="Proteomes" id="UP000199230"/>
    </source>
</evidence>
<dbReference type="STRING" id="159292.SAMN05192546_1158"/>
<dbReference type="RefSeq" id="WP_093315591.1">
    <property type="nucleotide sequence ID" value="NZ_FNPV01000015.1"/>
</dbReference>
<dbReference type="Proteomes" id="UP000199230">
    <property type="component" value="Unassembled WGS sequence"/>
</dbReference>
<reference evidence="1 2" key="1">
    <citation type="submission" date="2016-10" db="EMBL/GenBank/DDBJ databases">
        <authorList>
            <person name="de Groot N.N."/>
        </authorList>
    </citation>
    <scope>NUCLEOTIDE SEQUENCE [LARGE SCALE GENOMIC DNA]</scope>
    <source>
        <strain evidence="1 2">APO</strain>
    </source>
</reference>
<dbReference type="AlphaFoldDB" id="A0A1H3RB66"/>
<organism evidence="1 2">
    <name type="scientific">Tindallia californiensis</name>
    <dbReference type="NCBI Taxonomy" id="159292"/>
    <lineage>
        <taxon>Bacteria</taxon>
        <taxon>Bacillati</taxon>
        <taxon>Bacillota</taxon>
        <taxon>Clostridia</taxon>
        <taxon>Peptostreptococcales</taxon>
        <taxon>Tindalliaceae</taxon>
        <taxon>Tindallia</taxon>
    </lineage>
</organism>
<dbReference type="EMBL" id="FNPV01000015">
    <property type="protein sequence ID" value="SDZ22575.1"/>
    <property type="molecule type" value="Genomic_DNA"/>
</dbReference>
<keyword evidence="2" id="KW-1185">Reference proteome</keyword>
<name>A0A1H3RB66_9FIRM</name>